<dbReference type="PANTHER" id="PTHR44170">
    <property type="entry name" value="PROTEIN SIDEKICK"/>
    <property type="match status" value="1"/>
</dbReference>
<evidence type="ECO:0000256" key="3">
    <source>
        <dbReference type="SAM" id="MobiDB-lite"/>
    </source>
</evidence>
<dbReference type="FunFam" id="2.60.40.10:FF:000114">
    <property type="entry name" value="Neuronal cell adhesion molecule"/>
    <property type="match status" value="1"/>
</dbReference>
<dbReference type="SUPFAM" id="SSF48726">
    <property type="entry name" value="Immunoglobulin"/>
    <property type="match status" value="2"/>
</dbReference>
<dbReference type="PANTHER" id="PTHR44170:SF12">
    <property type="entry name" value="NEUROFASCIN"/>
    <property type="match status" value="1"/>
</dbReference>
<dbReference type="GO" id="GO:0005886">
    <property type="term" value="C:plasma membrane"/>
    <property type="evidence" value="ECO:0007669"/>
    <property type="project" value="TreeGrafter"/>
</dbReference>
<evidence type="ECO:0000313" key="6">
    <source>
        <dbReference type="Ensembl" id="ENSMMDP00005017875.1"/>
    </source>
</evidence>
<keyword evidence="2" id="KW-1015">Disulfide bond</keyword>
<evidence type="ECO:0000256" key="2">
    <source>
        <dbReference type="ARBA" id="ARBA00023157"/>
    </source>
</evidence>
<dbReference type="FunFam" id="2.60.40.10:FF:000038">
    <property type="entry name" value="Neuronal cell adhesion molecule"/>
    <property type="match status" value="1"/>
</dbReference>
<proteinExistence type="predicted"/>
<dbReference type="Ensembl" id="ENSMMDT00005018320.1">
    <property type="protein sequence ID" value="ENSMMDP00005017875.1"/>
    <property type="gene ID" value="ENSMMDG00005007119.1"/>
</dbReference>
<dbReference type="GO" id="GO:0030424">
    <property type="term" value="C:axon"/>
    <property type="evidence" value="ECO:0007669"/>
    <property type="project" value="TreeGrafter"/>
</dbReference>
<evidence type="ECO:0000259" key="5">
    <source>
        <dbReference type="PROSITE" id="PS50835"/>
    </source>
</evidence>
<organism evidence="6 7">
    <name type="scientific">Myripristis murdjan</name>
    <name type="common">pinecone soldierfish</name>
    <dbReference type="NCBI Taxonomy" id="586833"/>
    <lineage>
        <taxon>Eukaryota</taxon>
        <taxon>Metazoa</taxon>
        <taxon>Chordata</taxon>
        <taxon>Craniata</taxon>
        <taxon>Vertebrata</taxon>
        <taxon>Euteleostomi</taxon>
        <taxon>Actinopterygii</taxon>
        <taxon>Neopterygii</taxon>
        <taxon>Teleostei</taxon>
        <taxon>Neoteleostei</taxon>
        <taxon>Acanthomorphata</taxon>
        <taxon>Holocentriformes</taxon>
        <taxon>Holocentridae</taxon>
        <taxon>Myripristis</taxon>
    </lineage>
</organism>
<dbReference type="InterPro" id="IPR003599">
    <property type="entry name" value="Ig_sub"/>
</dbReference>
<dbReference type="InterPro" id="IPR013783">
    <property type="entry name" value="Ig-like_fold"/>
</dbReference>
<evidence type="ECO:0000313" key="7">
    <source>
        <dbReference type="Proteomes" id="UP000472263"/>
    </source>
</evidence>
<keyword evidence="4" id="KW-0732">Signal</keyword>
<feature type="chain" id="PRO_5025494495" evidence="4">
    <location>
        <begin position="21"/>
        <end position="235"/>
    </location>
</feature>
<dbReference type="GO" id="GO:0098632">
    <property type="term" value="F:cell-cell adhesion mediator activity"/>
    <property type="evidence" value="ECO:0007669"/>
    <property type="project" value="TreeGrafter"/>
</dbReference>
<dbReference type="CDD" id="cd05875">
    <property type="entry name" value="IgI_hNeurofascin_like"/>
    <property type="match status" value="1"/>
</dbReference>
<keyword evidence="1" id="KW-0677">Repeat</keyword>
<dbReference type="Proteomes" id="UP000472263">
    <property type="component" value="Chromosome 5"/>
</dbReference>
<evidence type="ECO:0000256" key="1">
    <source>
        <dbReference type="ARBA" id="ARBA00022737"/>
    </source>
</evidence>
<reference evidence="6" key="1">
    <citation type="submission" date="2019-06" db="EMBL/GenBank/DDBJ databases">
        <authorList>
            <consortium name="Wellcome Sanger Institute Data Sharing"/>
        </authorList>
    </citation>
    <scope>NUCLEOTIDE SEQUENCE [LARGE SCALE GENOMIC DNA]</scope>
</reference>
<dbReference type="InterPro" id="IPR036179">
    <property type="entry name" value="Ig-like_dom_sf"/>
</dbReference>
<dbReference type="InterPro" id="IPR007110">
    <property type="entry name" value="Ig-like_dom"/>
</dbReference>
<feature type="domain" description="Ig-like" evidence="5">
    <location>
        <begin position="29"/>
        <end position="117"/>
    </location>
</feature>
<dbReference type="SMART" id="SM00409">
    <property type="entry name" value="IG"/>
    <property type="match status" value="2"/>
</dbReference>
<dbReference type="Pfam" id="PF13927">
    <property type="entry name" value="Ig_3"/>
    <property type="match status" value="1"/>
</dbReference>
<feature type="signal peptide" evidence="4">
    <location>
        <begin position="1"/>
        <end position="20"/>
    </location>
</feature>
<gene>
    <name evidence="6" type="primary">NFASC</name>
    <name evidence="6" type="synonym">nfasca</name>
</gene>
<dbReference type="GO" id="GO:0007420">
    <property type="term" value="P:brain development"/>
    <property type="evidence" value="ECO:0007669"/>
    <property type="project" value="TreeGrafter"/>
</dbReference>
<evidence type="ECO:0000256" key="4">
    <source>
        <dbReference type="SAM" id="SignalP"/>
    </source>
</evidence>
<reference evidence="6" key="2">
    <citation type="submission" date="2025-08" db="UniProtKB">
        <authorList>
            <consortium name="Ensembl"/>
        </authorList>
    </citation>
    <scope>IDENTIFICATION</scope>
</reference>
<dbReference type="AlphaFoldDB" id="A0A667XJF6"/>
<keyword evidence="7" id="KW-1185">Reference proteome</keyword>
<dbReference type="PROSITE" id="PS50835">
    <property type="entry name" value="IG_LIKE"/>
    <property type="match status" value="2"/>
</dbReference>
<accession>A0A667XJF6</accession>
<dbReference type="GO" id="GO:0007411">
    <property type="term" value="P:axon guidance"/>
    <property type="evidence" value="ECO:0007669"/>
    <property type="project" value="TreeGrafter"/>
</dbReference>
<sequence length="235" mass="26176">MSLISSLSLSLCVCVCVCVCRPPTVKQPPTIVKQSLKDYIVDPRDNIIIECEAKGNPVPVFSWRRNGKFFNIGKDPRVTMRKRSGTLEIGFRSGGRPEDYEGEYQCFATNDYGTALSNKILLRVSKAPLWPKEVLEPVVVTEGSPLVLQCNPPPGLPPPYTFWMNIMSPIPQDKRVSMGLNGDLYFSNVLVQDAQTDYSCNARFLFTHTIQLKSNPHQLTPTSNSPPPETADLCL</sequence>
<dbReference type="GeneTree" id="ENSGT00940000157024"/>
<feature type="region of interest" description="Disordered" evidence="3">
    <location>
        <begin position="215"/>
        <end position="235"/>
    </location>
</feature>
<name>A0A667XJF6_9TELE</name>
<feature type="domain" description="Ig-like" evidence="5">
    <location>
        <begin position="131"/>
        <end position="220"/>
    </location>
</feature>
<protein>
    <submittedName>
        <fullName evidence="6">Neurofascin homolog (chicken) a</fullName>
    </submittedName>
</protein>
<reference evidence="6" key="3">
    <citation type="submission" date="2025-09" db="UniProtKB">
        <authorList>
            <consortium name="Ensembl"/>
        </authorList>
    </citation>
    <scope>IDENTIFICATION</scope>
</reference>
<dbReference type="InterPro" id="IPR026965">
    <property type="entry name" value="NFASC_Ig-like"/>
</dbReference>
<dbReference type="Gene3D" id="2.60.40.10">
    <property type="entry name" value="Immunoglobulins"/>
    <property type="match status" value="2"/>
</dbReference>